<dbReference type="Proteomes" id="UP000317039">
    <property type="component" value="Chromosome"/>
</dbReference>
<dbReference type="SUPFAM" id="SSF54427">
    <property type="entry name" value="NTF2-like"/>
    <property type="match status" value="1"/>
</dbReference>
<feature type="transmembrane region" description="Helical" evidence="2">
    <location>
        <begin position="288"/>
        <end position="311"/>
    </location>
</feature>
<gene>
    <name evidence="3" type="ORF">FOH10_33280</name>
</gene>
<proteinExistence type="predicted"/>
<dbReference type="EMBL" id="CP041695">
    <property type="protein sequence ID" value="QDP82871.1"/>
    <property type="molecule type" value="Genomic_DNA"/>
</dbReference>
<reference evidence="3 4" key="1">
    <citation type="submission" date="2019-07" db="EMBL/GenBank/DDBJ databases">
        <title>Complete Genome Sequence and Methylome Analysis of Nocardia otitidis-caviarum NEB252.</title>
        <authorList>
            <person name="Fomenkov A."/>
            <person name="Anton B.P."/>
            <person name="Vincze T."/>
            <person name="Roberts R.J."/>
        </authorList>
    </citation>
    <scope>NUCLEOTIDE SEQUENCE [LARGE SCALE GENOMIC DNA]</scope>
    <source>
        <strain evidence="3 4">NEB252</strain>
    </source>
</reference>
<keyword evidence="2" id="KW-1133">Transmembrane helix</keyword>
<feature type="compositionally biased region" description="Low complexity" evidence="1">
    <location>
        <begin position="20"/>
        <end position="35"/>
    </location>
</feature>
<feature type="region of interest" description="Disordered" evidence="1">
    <location>
        <begin position="1"/>
        <end position="281"/>
    </location>
</feature>
<keyword evidence="2" id="KW-0812">Transmembrane</keyword>
<name>A0A516NVH4_9NOCA</name>
<feature type="compositionally biased region" description="Polar residues" evidence="1">
    <location>
        <begin position="248"/>
        <end position="260"/>
    </location>
</feature>
<evidence type="ECO:0000256" key="2">
    <source>
        <dbReference type="SAM" id="Phobius"/>
    </source>
</evidence>
<evidence type="ECO:0000256" key="1">
    <source>
        <dbReference type="SAM" id="MobiDB-lite"/>
    </source>
</evidence>
<dbReference type="Pfam" id="PF12893">
    <property type="entry name" value="Lumazine_bd_2"/>
    <property type="match status" value="1"/>
</dbReference>
<protein>
    <submittedName>
        <fullName evidence="3">Uncharacterized protein</fullName>
    </submittedName>
</protein>
<dbReference type="AlphaFoldDB" id="A0A516NVH4"/>
<dbReference type="InterPro" id="IPR032710">
    <property type="entry name" value="NTF2-like_dom_sf"/>
</dbReference>
<evidence type="ECO:0000313" key="3">
    <source>
        <dbReference type="EMBL" id="QDP82871.1"/>
    </source>
</evidence>
<dbReference type="RefSeq" id="WP_143983593.1">
    <property type="nucleotide sequence ID" value="NZ_CP041695.1"/>
</dbReference>
<sequence length="429" mass="43414">MRFAQGDSRSGAEAGGNAKGVGAQSGSAGATAGMAGAPGGVAGAPTEPGVEEAVAQTSGARDADSDEPAADATGEAGPDAETVAIQQVPEGAEDKTTAMPVVPREQAVTEKIQTGRPGPLSKPSTPRGNAGPRNVGPRGQAGPGAENLDETRPSPPHRQPPVPPRKASAPSPADFQPTMPGRPLNAPRATAPGGPRPPRPVAPPQRIPAAGERVDTTKQVAPPQRVPAPGKSDTGTPPRTAVGGQLETGASAQGGATDTGANPVAAPQRVPAASESGTAERSARGKRWWLLVGAAAVLVVALLGVVIALVGGGTDNSPEGQVKRAIGTYTDALAEGDLEQLRAITCGTQHDFYQNISPEQFAGVYQTSKEQKAIPVIDSIDAVRITDDTAMAQATVHTAADPSERTQRTFDLQNTDGGWKVCDPPSSPN</sequence>
<feature type="compositionally biased region" description="Pro residues" evidence="1">
    <location>
        <begin position="153"/>
        <end position="164"/>
    </location>
</feature>
<dbReference type="KEGG" id="nod:FOH10_33280"/>
<organism evidence="3 4">
    <name type="scientific">Nocardia otitidiscaviarum</name>
    <dbReference type="NCBI Taxonomy" id="1823"/>
    <lineage>
        <taxon>Bacteria</taxon>
        <taxon>Bacillati</taxon>
        <taxon>Actinomycetota</taxon>
        <taxon>Actinomycetes</taxon>
        <taxon>Mycobacteriales</taxon>
        <taxon>Nocardiaceae</taxon>
        <taxon>Nocardia</taxon>
    </lineage>
</organism>
<feature type="compositionally biased region" description="Pro residues" evidence="1">
    <location>
        <begin position="194"/>
        <end position="206"/>
    </location>
</feature>
<dbReference type="InterPro" id="IPR039437">
    <property type="entry name" value="FrzH/put_lumazine-bd"/>
</dbReference>
<accession>A0A516NVH4</accession>
<dbReference type="Gene3D" id="3.10.450.50">
    <property type="match status" value="1"/>
</dbReference>
<evidence type="ECO:0000313" key="4">
    <source>
        <dbReference type="Proteomes" id="UP000317039"/>
    </source>
</evidence>
<keyword evidence="2" id="KW-0472">Membrane</keyword>
<dbReference type="GeneID" id="80337225"/>